<feature type="transmembrane region" description="Helical" evidence="5">
    <location>
        <begin position="64"/>
        <end position="87"/>
    </location>
</feature>
<keyword evidence="4 5" id="KW-0472">Membrane</keyword>
<proteinExistence type="predicted"/>
<dbReference type="STRING" id="204669.Acid345_1370"/>
<accession>Q1IRX8</accession>
<keyword evidence="3 5" id="KW-1133">Transmembrane helix</keyword>
<sequence>MDSQLPPATVDLYVPSPDERTMATLAHALQMLGGWIAPLIIFFTKRESKFVSFHALQVLLFQMFYLAAVMVFGAIFFVVMFASIFGTVAAQGHSSQPPFALFVIFPFFWLAMMAGGVLTLIMAIVYALKANRGEWAEIPVVGKWAKHILHI</sequence>
<evidence type="ECO:0000256" key="1">
    <source>
        <dbReference type="ARBA" id="ARBA00004141"/>
    </source>
</evidence>
<evidence type="ECO:0000313" key="6">
    <source>
        <dbReference type="EMBL" id="ABF40372.1"/>
    </source>
</evidence>
<dbReference type="OrthoDB" id="9808930at2"/>
<evidence type="ECO:0000256" key="5">
    <source>
        <dbReference type="SAM" id="Phobius"/>
    </source>
</evidence>
<dbReference type="InterPro" id="IPR019109">
    <property type="entry name" value="MamF_MmsF"/>
</dbReference>
<evidence type="ECO:0000256" key="4">
    <source>
        <dbReference type="ARBA" id="ARBA00023136"/>
    </source>
</evidence>
<feature type="transmembrane region" description="Helical" evidence="5">
    <location>
        <begin position="99"/>
        <end position="128"/>
    </location>
</feature>
<gene>
    <name evidence="6" type="ordered locus">Acid345_1370</name>
</gene>
<keyword evidence="7" id="KW-1185">Reference proteome</keyword>
<dbReference type="KEGG" id="aba:Acid345_1370"/>
<evidence type="ECO:0000256" key="3">
    <source>
        <dbReference type="ARBA" id="ARBA00022989"/>
    </source>
</evidence>
<evidence type="ECO:0008006" key="8">
    <source>
        <dbReference type="Google" id="ProtNLM"/>
    </source>
</evidence>
<dbReference type="EnsemblBacteria" id="ABF40372">
    <property type="protein sequence ID" value="ABF40372"/>
    <property type="gene ID" value="Acid345_1370"/>
</dbReference>
<organism evidence="6 7">
    <name type="scientific">Koribacter versatilis (strain Ellin345)</name>
    <dbReference type="NCBI Taxonomy" id="204669"/>
    <lineage>
        <taxon>Bacteria</taxon>
        <taxon>Pseudomonadati</taxon>
        <taxon>Acidobacteriota</taxon>
        <taxon>Terriglobia</taxon>
        <taxon>Terriglobales</taxon>
        <taxon>Candidatus Korobacteraceae</taxon>
        <taxon>Candidatus Korobacter</taxon>
    </lineage>
</organism>
<dbReference type="AlphaFoldDB" id="Q1IRX8"/>
<reference evidence="6 7" key="1">
    <citation type="journal article" date="2009" name="Appl. Environ. Microbiol.">
        <title>Three genomes from the phylum Acidobacteria provide insight into the lifestyles of these microorganisms in soils.</title>
        <authorList>
            <person name="Ward N.L."/>
            <person name="Challacombe J.F."/>
            <person name="Janssen P.H."/>
            <person name="Henrissat B."/>
            <person name="Coutinho P.M."/>
            <person name="Wu M."/>
            <person name="Xie G."/>
            <person name="Haft D.H."/>
            <person name="Sait M."/>
            <person name="Badger J."/>
            <person name="Barabote R.D."/>
            <person name="Bradley B."/>
            <person name="Brettin T.S."/>
            <person name="Brinkac L.M."/>
            <person name="Bruce D."/>
            <person name="Creasy T."/>
            <person name="Daugherty S.C."/>
            <person name="Davidsen T.M."/>
            <person name="DeBoy R.T."/>
            <person name="Detter J.C."/>
            <person name="Dodson R.J."/>
            <person name="Durkin A.S."/>
            <person name="Ganapathy A."/>
            <person name="Gwinn-Giglio M."/>
            <person name="Han C.S."/>
            <person name="Khouri H."/>
            <person name="Kiss H."/>
            <person name="Kothari S.P."/>
            <person name="Madupu R."/>
            <person name="Nelson K.E."/>
            <person name="Nelson W.C."/>
            <person name="Paulsen I."/>
            <person name="Penn K."/>
            <person name="Ren Q."/>
            <person name="Rosovitz M.J."/>
            <person name="Selengut J.D."/>
            <person name="Shrivastava S."/>
            <person name="Sullivan S.A."/>
            <person name="Tapia R."/>
            <person name="Thompson L.S."/>
            <person name="Watkins K.L."/>
            <person name="Yang Q."/>
            <person name="Yu C."/>
            <person name="Zafar N."/>
            <person name="Zhou L."/>
            <person name="Kuske C.R."/>
        </authorList>
    </citation>
    <scope>NUCLEOTIDE SEQUENCE [LARGE SCALE GENOMIC DNA]</scope>
    <source>
        <strain evidence="6 7">Ellin345</strain>
    </source>
</reference>
<dbReference type="eggNOG" id="COG3296">
    <property type="taxonomic scope" value="Bacteria"/>
</dbReference>
<evidence type="ECO:0000313" key="7">
    <source>
        <dbReference type="Proteomes" id="UP000002432"/>
    </source>
</evidence>
<dbReference type="HOGENOM" id="CLU_1728965_0_0_0"/>
<comment type="subcellular location">
    <subcellularLocation>
        <location evidence="1">Membrane</location>
        <topology evidence="1">Multi-pass membrane protein</topology>
    </subcellularLocation>
</comment>
<protein>
    <recommendedName>
        <fullName evidence="8">DUF4870 domain-containing protein</fullName>
    </recommendedName>
</protein>
<dbReference type="Pfam" id="PF09685">
    <property type="entry name" value="MamF_MmsF"/>
    <property type="match status" value="1"/>
</dbReference>
<name>Q1IRX8_KORVE</name>
<keyword evidence="2 5" id="KW-0812">Transmembrane</keyword>
<feature type="transmembrane region" description="Helical" evidence="5">
    <location>
        <begin position="22"/>
        <end position="43"/>
    </location>
</feature>
<evidence type="ECO:0000256" key="2">
    <source>
        <dbReference type="ARBA" id="ARBA00022692"/>
    </source>
</evidence>
<dbReference type="Proteomes" id="UP000002432">
    <property type="component" value="Chromosome"/>
</dbReference>
<dbReference type="EMBL" id="CP000360">
    <property type="protein sequence ID" value="ABF40372.1"/>
    <property type="molecule type" value="Genomic_DNA"/>
</dbReference>
<dbReference type="RefSeq" id="WP_011522174.1">
    <property type="nucleotide sequence ID" value="NC_008009.1"/>
</dbReference>